<dbReference type="WBParaSite" id="ACAC_0000446201-mRNA-1">
    <property type="protein sequence ID" value="ACAC_0000446201-mRNA-1"/>
    <property type="gene ID" value="ACAC_0000446201"/>
</dbReference>
<proteinExistence type="predicted"/>
<evidence type="ECO:0000313" key="2">
    <source>
        <dbReference type="Proteomes" id="UP000035642"/>
    </source>
</evidence>
<reference evidence="3" key="2">
    <citation type="submission" date="2017-02" db="UniProtKB">
        <authorList>
            <consortium name="WormBaseParasite"/>
        </authorList>
    </citation>
    <scope>IDENTIFICATION</scope>
</reference>
<keyword evidence="2" id="KW-1185">Reference proteome</keyword>
<name>A0A0K0D317_ANGCA</name>
<protein>
    <submittedName>
        <fullName evidence="3">DIX domain-containing protein</fullName>
    </submittedName>
</protein>
<feature type="region of interest" description="Disordered" evidence="1">
    <location>
        <begin position="1"/>
        <end position="44"/>
    </location>
</feature>
<sequence>LRRFTRYSHSMMEIPTSAPAPQPPLPPPPPPPSPSPPTSTAFSKKSVAIYTNEDEMPFALKVLS</sequence>
<dbReference type="AlphaFoldDB" id="A0A0K0D317"/>
<reference evidence="2" key="1">
    <citation type="submission" date="2012-09" db="EMBL/GenBank/DDBJ databases">
        <authorList>
            <person name="Martin A.A."/>
        </authorList>
    </citation>
    <scope>NUCLEOTIDE SEQUENCE</scope>
</reference>
<evidence type="ECO:0000256" key="1">
    <source>
        <dbReference type="SAM" id="MobiDB-lite"/>
    </source>
</evidence>
<feature type="compositionally biased region" description="Pro residues" evidence="1">
    <location>
        <begin position="18"/>
        <end position="37"/>
    </location>
</feature>
<organism evidence="2 3">
    <name type="scientific">Angiostrongylus cantonensis</name>
    <name type="common">Rat lungworm</name>
    <dbReference type="NCBI Taxonomy" id="6313"/>
    <lineage>
        <taxon>Eukaryota</taxon>
        <taxon>Metazoa</taxon>
        <taxon>Ecdysozoa</taxon>
        <taxon>Nematoda</taxon>
        <taxon>Chromadorea</taxon>
        <taxon>Rhabditida</taxon>
        <taxon>Rhabditina</taxon>
        <taxon>Rhabditomorpha</taxon>
        <taxon>Strongyloidea</taxon>
        <taxon>Metastrongylidae</taxon>
        <taxon>Angiostrongylus</taxon>
    </lineage>
</organism>
<accession>A0A0K0D317</accession>
<evidence type="ECO:0000313" key="3">
    <source>
        <dbReference type="WBParaSite" id="ACAC_0000446201-mRNA-1"/>
    </source>
</evidence>
<dbReference type="Proteomes" id="UP000035642">
    <property type="component" value="Unassembled WGS sequence"/>
</dbReference>